<gene>
    <name evidence="7" type="ORF">BHAOGJBA_5739</name>
</gene>
<keyword evidence="3 5" id="KW-0472">Membrane</keyword>
<feature type="domain" description="Major facilitator superfamily (MFS) profile" evidence="6">
    <location>
        <begin position="30"/>
        <end position="419"/>
    </location>
</feature>
<dbReference type="InterPro" id="IPR011701">
    <property type="entry name" value="MFS"/>
</dbReference>
<sequence>MPTTTAEGTEARAAGPPCPEAGAAPRPARTLAAAGINHALHDGYTDLIYVLLPVWQAEFGLGYVALALVRALYVGALAGLQMPATALARALGARSVLVLGTLLSAGGYALAGASGGVVGLCGALALAGAGSSTQHPLASAVIARAYGRGARGPLGTYNFAGDLGKAALPPLVGLLLAGLDWRSVLWLVAGLGLAVAVGVAGLLPREPCARGAAGERARPAPHDVAQGADPPPQRAAFGLLVAIGMLDNAARPAFLVYLPFLLQEKGAALSAVGMAFALVAVGGALGKAAFGRLGERFGVTRSVLLTEVGTAVAILAMIILPLAPALVVLPGLGLMLNGTSSVLYGTVPDLAPGGRVERAFAIFYTCTLGGSALAAPLLYGPLGDAVGPSWAAVAAAAMALAVVPLMLALAPHLAVPRRP</sequence>
<protein>
    <recommendedName>
        <fullName evidence="6">Major facilitator superfamily (MFS) profile domain-containing protein</fullName>
    </recommendedName>
</protein>
<keyword evidence="1 5" id="KW-0812">Transmembrane</keyword>
<dbReference type="PROSITE" id="PS50850">
    <property type="entry name" value="MFS"/>
    <property type="match status" value="1"/>
</dbReference>
<accession>A0AAV4ZWQ2</accession>
<keyword evidence="8" id="KW-1185">Reference proteome</keyword>
<feature type="transmembrane region" description="Helical" evidence="5">
    <location>
        <begin position="326"/>
        <end position="347"/>
    </location>
</feature>
<dbReference type="InterPro" id="IPR020846">
    <property type="entry name" value="MFS_dom"/>
</dbReference>
<feature type="transmembrane region" description="Helical" evidence="5">
    <location>
        <begin position="236"/>
        <end position="260"/>
    </location>
</feature>
<keyword evidence="2 5" id="KW-1133">Transmembrane helix</keyword>
<organism evidence="7 8">
    <name type="scientific">Methylobacterium hispanicum</name>
    <dbReference type="NCBI Taxonomy" id="270350"/>
    <lineage>
        <taxon>Bacteria</taxon>
        <taxon>Pseudomonadati</taxon>
        <taxon>Pseudomonadota</taxon>
        <taxon>Alphaproteobacteria</taxon>
        <taxon>Hyphomicrobiales</taxon>
        <taxon>Methylobacteriaceae</taxon>
        <taxon>Methylobacterium</taxon>
    </lineage>
</organism>
<proteinExistence type="predicted"/>
<evidence type="ECO:0000256" key="3">
    <source>
        <dbReference type="ARBA" id="ARBA00023136"/>
    </source>
</evidence>
<dbReference type="GO" id="GO:0005886">
    <property type="term" value="C:plasma membrane"/>
    <property type="evidence" value="ECO:0007669"/>
    <property type="project" value="TreeGrafter"/>
</dbReference>
<feature type="region of interest" description="Disordered" evidence="4">
    <location>
        <begin position="1"/>
        <end position="20"/>
    </location>
</feature>
<dbReference type="RefSeq" id="WP_066927059.1">
    <property type="nucleotide sequence ID" value="NZ_BPQO01000038.1"/>
</dbReference>
<comment type="caution">
    <text evidence="7">The sequence shown here is derived from an EMBL/GenBank/DDBJ whole genome shotgun (WGS) entry which is preliminary data.</text>
</comment>
<dbReference type="Proteomes" id="UP001055247">
    <property type="component" value="Unassembled WGS sequence"/>
</dbReference>
<evidence type="ECO:0000313" key="7">
    <source>
        <dbReference type="EMBL" id="GJD92186.1"/>
    </source>
</evidence>
<feature type="transmembrane region" description="Helical" evidence="5">
    <location>
        <begin position="184"/>
        <end position="203"/>
    </location>
</feature>
<feature type="transmembrane region" description="Helical" evidence="5">
    <location>
        <begin position="266"/>
        <end position="290"/>
    </location>
</feature>
<feature type="transmembrane region" description="Helical" evidence="5">
    <location>
        <begin position="391"/>
        <end position="415"/>
    </location>
</feature>
<evidence type="ECO:0000259" key="6">
    <source>
        <dbReference type="PROSITE" id="PS50850"/>
    </source>
</evidence>
<evidence type="ECO:0000313" key="8">
    <source>
        <dbReference type="Proteomes" id="UP001055247"/>
    </source>
</evidence>
<evidence type="ECO:0000256" key="2">
    <source>
        <dbReference type="ARBA" id="ARBA00022989"/>
    </source>
</evidence>
<evidence type="ECO:0000256" key="1">
    <source>
        <dbReference type="ARBA" id="ARBA00022692"/>
    </source>
</evidence>
<feature type="transmembrane region" description="Helical" evidence="5">
    <location>
        <begin position="359"/>
        <end position="379"/>
    </location>
</feature>
<dbReference type="SUPFAM" id="SSF103473">
    <property type="entry name" value="MFS general substrate transporter"/>
    <property type="match status" value="1"/>
</dbReference>
<dbReference type="Pfam" id="PF07690">
    <property type="entry name" value="MFS_1"/>
    <property type="match status" value="2"/>
</dbReference>
<name>A0AAV4ZWQ2_9HYPH</name>
<reference evidence="7" key="2">
    <citation type="submission" date="2021-08" db="EMBL/GenBank/DDBJ databases">
        <authorList>
            <person name="Tani A."/>
            <person name="Ola A."/>
            <person name="Ogura Y."/>
            <person name="Katsura K."/>
            <person name="Hayashi T."/>
        </authorList>
    </citation>
    <scope>NUCLEOTIDE SEQUENCE</scope>
    <source>
        <strain evidence="7">DSM 16372</strain>
    </source>
</reference>
<dbReference type="InterPro" id="IPR036259">
    <property type="entry name" value="MFS_trans_sf"/>
</dbReference>
<dbReference type="EMBL" id="BPQO01000038">
    <property type="protein sequence ID" value="GJD92186.1"/>
    <property type="molecule type" value="Genomic_DNA"/>
</dbReference>
<dbReference type="PANTHER" id="PTHR43129">
    <property type="entry name" value="FOSMIDOMYCIN RESISTANCE PROTEIN"/>
    <property type="match status" value="1"/>
</dbReference>
<evidence type="ECO:0000256" key="5">
    <source>
        <dbReference type="SAM" id="Phobius"/>
    </source>
</evidence>
<dbReference type="GO" id="GO:0022857">
    <property type="term" value="F:transmembrane transporter activity"/>
    <property type="evidence" value="ECO:0007669"/>
    <property type="project" value="InterPro"/>
</dbReference>
<reference evidence="7" key="1">
    <citation type="journal article" date="2016" name="Front. Microbiol.">
        <title>Genome Sequence of the Piezophilic, Mesophilic Sulfate-Reducing Bacterium Desulfovibrio indicus J2T.</title>
        <authorList>
            <person name="Cao J."/>
            <person name="Maignien L."/>
            <person name="Shao Z."/>
            <person name="Alain K."/>
            <person name="Jebbar M."/>
        </authorList>
    </citation>
    <scope>NUCLEOTIDE SEQUENCE</scope>
    <source>
        <strain evidence="7">DSM 16372</strain>
    </source>
</reference>
<dbReference type="Gene3D" id="1.20.1250.20">
    <property type="entry name" value="MFS general substrate transporter like domains"/>
    <property type="match status" value="2"/>
</dbReference>
<feature type="transmembrane region" description="Helical" evidence="5">
    <location>
        <begin position="96"/>
        <end position="127"/>
    </location>
</feature>
<dbReference type="PANTHER" id="PTHR43129:SF1">
    <property type="entry name" value="FOSMIDOMYCIN RESISTANCE PROTEIN"/>
    <property type="match status" value="1"/>
</dbReference>
<dbReference type="AlphaFoldDB" id="A0AAV4ZWQ2"/>
<evidence type="ECO:0000256" key="4">
    <source>
        <dbReference type="SAM" id="MobiDB-lite"/>
    </source>
</evidence>
<feature type="transmembrane region" description="Helical" evidence="5">
    <location>
        <begin position="302"/>
        <end position="320"/>
    </location>
</feature>